<evidence type="ECO:0000313" key="3">
    <source>
        <dbReference type="Proteomes" id="UP000824101"/>
    </source>
</evidence>
<dbReference type="Pfam" id="PF03466">
    <property type="entry name" value="LysR_substrate"/>
    <property type="match status" value="1"/>
</dbReference>
<feature type="non-terminal residue" evidence="2">
    <location>
        <position position="1"/>
    </location>
</feature>
<comment type="caution">
    <text evidence="2">The sequence shown here is derived from an EMBL/GenBank/DDBJ whole genome shotgun (WGS) entry which is preliminary data.</text>
</comment>
<dbReference type="EMBL" id="DXBC01000071">
    <property type="protein sequence ID" value="HIZ79057.1"/>
    <property type="molecule type" value="Genomic_DNA"/>
</dbReference>
<dbReference type="AlphaFoldDB" id="A0A9D2K5V9"/>
<name>A0A9D2K5V9_9FIRM</name>
<dbReference type="SUPFAM" id="SSF53850">
    <property type="entry name" value="Periplasmic binding protein-like II"/>
    <property type="match status" value="1"/>
</dbReference>
<proteinExistence type="predicted"/>
<accession>A0A9D2K5V9</accession>
<dbReference type="Gene3D" id="3.40.190.290">
    <property type="match status" value="1"/>
</dbReference>
<evidence type="ECO:0000259" key="1">
    <source>
        <dbReference type="Pfam" id="PF03466"/>
    </source>
</evidence>
<organism evidence="2 3">
    <name type="scientific">Candidatus Lachnoclostridium stercorigallinarum</name>
    <dbReference type="NCBI Taxonomy" id="2838634"/>
    <lineage>
        <taxon>Bacteria</taxon>
        <taxon>Bacillati</taxon>
        <taxon>Bacillota</taxon>
        <taxon>Clostridia</taxon>
        <taxon>Lachnospirales</taxon>
        <taxon>Lachnospiraceae</taxon>
    </lineage>
</organism>
<feature type="domain" description="LysR substrate-binding" evidence="1">
    <location>
        <begin position="1"/>
        <end position="65"/>
    </location>
</feature>
<dbReference type="Proteomes" id="UP000824101">
    <property type="component" value="Unassembled WGS sequence"/>
</dbReference>
<sequence length="72" mass="8082">TIKNLVKSGMGVTYLPRFAVEEELERGELAEIPTEVAHSRITAECAHHKNKWVSPAMELFIRLMTGAEKTSQ</sequence>
<reference evidence="2" key="1">
    <citation type="journal article" date="2021" name="PeerJ">
        <title>Extensive microbial diversity within the chicken gut microbiome revealed by metagenomics and culture.</title>
        <authorList>
            <person name="Gilroy R."/>
            <person name="Ravi A."/>
            <person name="Getino M."/>
            <person name="Pursley I."/>
            <person name="Horton D.L."/>
            <person name="Alikhan N.F."/>
            <person name="Baker D."/>
            <person name="Gharbi K."/>
            <person name="Hall N."/>
            <person name="Watson M."/>
            <person name="Adriaenssens E.M."/>
            <person name="Foster-Nyarko E."/>
            <person name="Jarju S."/>
            <person name="Secka A."/>
            <person name="Antonio M."/>
            <person name="Oren A."/>
            <person name="Chaudhuri R.R."/>
            <person name="La Ragione R."/>
            <person name="Hildebrand F."/>
            <person name="Pallen M.J."/>
        </authorList>
    </citation>
    <scope>NUCLEOTIDE SEQUENCE</scope>
    <source>
        <strain evidence="2">ChiBcec1-1093</strain>
    </source>
</reference>
<dbReference type="InterPro" id="IPR005119">
    <property type="entry name" value="LysR_subst-bd"/>
</dbReference>
<reference evidence="2" key="2">
    <citation type="submission" date="2021-04" db="EMBL/GenBank/DDBJ databases">
        <authorList>
            <person name="Gilroy R."/>
        </authorList>
    </citation>
    <scope>NUCLEOTIDE SEQUENCE</scope>
    <source>
        <strain evidence="2">ChiBcec1-1093</strain>
    </source>
</reference>
<evidence type="ECO:0000313" key="2">
    <source>
        <dbReference type="EMBL" id="HIZ79057.1"/>
    </source>
</evidence>
<gene>
    <name evidence="2" type="ORF">IAA17_04655</name>
</gene>
<protein>
    <submittedName>
        <fullName evidence="2">Substrate-binding domain-containing protein</fullName>
    </submittedName>
</protein>